<evidence type="ECO:0000259" key="8">
    <source>
        <dbReference type="PROSITE" id="PS51127"/>
    </source>
</evidence>
<protein>
    <recommendedName>
        <fullName evidence="2">Intimin</fullName>
    </recommendedName>
    <alternativeName>
        <fullName evidence="5">Attaching and effacing protein</fullName>
    </alternativeName>
</protein>
<evidence type="ECO:0000256" key="3">
    <source>
        <dbReference type="ARBA" id="ARBA00023026"/>
    </source>
</evidence>
<organism evidence="9 10">
    <name type="scientific">Corynebacterium mustelae</name>
    <dbReference type="NCBI Taxonomy" id="571915"/>
    <lineage>
        <taxon>Bacteria</taxon>
        <taxon>Bacillati</taxon>
        <taxon>Actinomycetota</taxon>
        <taxon>Actinomycetes</taxon>
        <taxon>Mycobacteriales</taxon>
        <taxon>Corynebacteriaceae</taxon>
        <taxon>Corynebacterium</taxon>
    </lineage>
</organism>
<keyword evidence="4" id="KW-1015">Disulfide bond</keyword>
<keyword evidence="7" id="KW-0732">Signal</keyword>
<reference evidence="9 10" key="1">
    <citation type="journal article" date="2015" name="Genome Announc.">
        <title>Complete Genome Sequence of the Type Strain Corynebacterium mustelae DSM 45274, Isolated from Various Tissues of a Male Ferret with Lethal Sepsis.</title>
        <authorList>
            <person name="Ruckert C."/>
            <person name="Eimer J."/>
            <person name="Winkler A."/>
            <person name="Tauch A."/>
        </authorList>
    </citation>
    <scope>NUCLEOTIDE SEQUENCE [LARGE SCALE GENOMIC DNA]</scope>
    <source>
        <strain evidence="9 10">DSM 45274</strain>
    </source>
</reference>
<evidence type="ECO:0000256" key="6">
    <source>
        <dbReference type="SAM" id="Phobius"/>
    </source>
</evidence>
<keyword evidence="10" id="KW-1185">Reference proteome</keyword>
<dbReference type="PROSITE" id="PS51127">
    <property type="entry name" value="BIG1"/>
    <property type="match status" value="1"/>
</dbReference>
<feature type="signal peptide" evidence="7">
    <location>
        <begin position="1"/>
        <end position="27"/>
    </location>
</feature>
<dbReference type="PATRIC" id="fig|571915.4.peg.2579"/>
<dbReference type="OrthoDB" id="10002653at2"/>
<keyword evidence="6" id="KW-1133">Transmembrane helix</keyword>
<name>A0A0G3H6J3_9CORY</name>
<sequence>MFGIRNLAVVMASALGAAILTTPVAVAEEASEKISMDCHIKPGSSERFTSNVVGKYDKSYGLKFNMTVDAPAEATLGSSVTYKVKVAEADLRNPILLGFWGSTPLQIKSLSQGRMTFDLPENIENPNISVVTPVASAGVQIDGSSIVVKGDKDTDNIPASEAAIDMIAALEPGGMTGEPGSTTFKMASPSFDLTFTPTKAGKFSPSIRRHSVPAGENGFPAENAFFTAMANMTYNKTNDFKALIRCSPSAEVTLPAVQVVSDVNAVNSVTLTAEPKTVENGQKVTFNATALNDQQQPVAGAPVTIEIGEEKFSGVTGTNGIFSHQYQTTKIGSLTAVAKVGDKMSQPVEVQVTKPAPVAGEIRLSAEPAEVTSGKDVVITAQLIDNEGQPFAADSIEMRYDRGDRVTVQHKQGDPVGQFVHTFTTDRVGDIRVDAYFGSRLTKRIDVKVNPKPADVLASISVAPETQTVKIGTEATLTATVLAQDGSKMTGKNVTFEVDGKSTPAQEGPAGSYVFKYTAATLGEKTITAKVEDKSAEAKILVEEEDSKIVESITLTPRNATIKLGETATVDATVLARDGSKMVGQDVQFTYNGKTVRGTETDGVYSFTFSPTTLGDHTVTATVSNKTATATVVVADQSQNGGSADGETIWKIVAGVLGTGFFGGVIYAILRYFRLVP</sequence>
<evidence type="ECO:0000256" key="4">
    <source>
        <dbReference type="ARBA" id="ARBA00023157"/>
    </source>
</evidence>
<dbReference type="Proteomes" id="UP000035199">
    <property type="component" value="Chromosome"/>
</dbReference>
<feature type="transmembrane region" description="Helical" evidence="6">
    <location>
        <begin position="649"/>
        <end position="670"/>
    </location>
</feature>
<dbReference type="AlphaFoldDB" id="A0A0G3H6J3"/>
<evidence type="ECO:0000256" key="5">
    <source>
        <dbReference type="ARBA" id="ARBA00029955"/>
    </source>
</evidence>
<dbReference type="InterPro" id="IPR003343">
    <property type="entry name" value="Big_2"/>
</dbReference>
<dbReference type="SMART" id="SM00635">
    <property type="entry name" value="BID_2"/>
    <property type="match status" value="3"/>
</dbReference>
<accession>A0A0G3H6J3</accession>
<dbReference type="SUPFAM" id="SSF49373">
    <property type="entry name" value="Invasin/intimin cell-adhesion fragments"/>
    <property type="match status" value="3"/>
</dbReference>
<dbReference type="Gene3D" id="2.60.40.10">
    <property type="entry name" value="Immunoglobulins"/>
    <property type="match status" value="3"/>
</dbReference>
<gene>
    <name evidence="9" type="ORF">CMUST_12080</name>
</gene>
<feature type="domain" description="Big-1" evidence="8">
    <location>
        <begin position="552"/>
        <end position="637"/>
    </location>
</feature>
<evidence type="ECO:0000256" key="7">
    <source>
        <dbReference type="SAM" id="SignalP"/>
    </source>
</evidence>
<keyword evidence="6" id="KW-0812">Transmembrane</keyword>
<dbReference type="KEGG" id="cmv:CMUST_12080"/>
<evidence type="ECO:0000313" key="9">
    <source>
        <dbReference type="EMBL" id="AKK06727.1"/>
    </source>
</evidence>
<feature type="chain" id="PRO_5002554984" description="Intimin" evidence="7">
    <location>
        <begin position="28"/>
        <end position="677"/>
    </location>
</feature>
<keyword evidence="6" id="KW-0472">Membrane</keyword>
<evidence type="ECO:0000313" key="10">
    <source>
        <dbReference type="Proteomes" id="UP000035199"/>
    </source>
</evidence>
<evidence type="ECO:0000256" key="2">
    <source>
        <dbReference type="ARBA" id="ARBA00017346"/>
    </source>
</evidence>
<dbReference type="EMBL" id="CP011542">
    <property type="protein sequence ID" value="AKK06727.1"/>
    <property type="molecule type" value="Genomic_DNA"/>
</dbReference>
<comment type="similarity">
    <text evidence="1">Belongs to the intimin/invasin family.</text>
</comment>
<dbReference type="InterPro" id="IPR013783">
    <property type="entry name" value="Ig-like_fold"/>
</dbReference>
<dbReference type="InterPro" id="IPR003344">
    <property type="entry name" value="Big_1_dom"/>
</dbReference>
<dbReference type="GO" id="GO:0005975">
    <property type="term" value="P:carbohydrate metabolic process"/>
    <property type="evidence" value="ECO:0007669"/>
    <property type="project" value="UniProtKB-ARBA"/>
</dbReference>
<keyword evidence="3" id="KW-0843">Virulence</keyword>
<dbReference type="STRING" id="571915.CMUST_12080"/>
<dbReference type="InterPro" id="IPR008964">
    <property type="entry name" value="Invasin/intimin_cell_adhesion"/>
</dbReference>
<dbReference type="RefSeq" id="WP_047262700.1">
    <property type="nucleotide sequence ID" value="NZ_CP011542.1"/>
</dbReference>
<proteinExistence type="inferred from homology"/>
<reference evidence="10" key="2">
    <citation type="submission" date="2015-05" db="EMBL/GenBank/DDBJ databases">
        <title>Complete genome sequence of Corynebacterium mustelae DSM 45274, isolated from various tissues of a male ferret with lethal sepsis.</title>
        <authorList>
            <person name="Ruckert C."/>
            <person name="Albersmeier A."/>
            <person name="Winkler A."/>
            <person name="Tauch A."/>
        </authorList>
    </citation>
    <scope>NUCLEOTIDE SEQUENCE [LARGE SCALE GENOMIC DNA]</scope>
    <source>
        <strain evidence="10">DSM 45274</strain>
    </source>
</reference>
<evidence type="ECO:0000256" key="1">
    <source>
        <dbReference type="ARBA" id="ARBA00010116"/>
    </source>
</evidence>